<reference evidence="2" key="1">
    <citation type="submission" date="2014-02" db="EMBL/GenBank/DDBJ databases">
        <authorList>
            <person name="Genoscope - CEA"/>
        </authorList>
    </citation>
    <scope>NUCLEOTIDE SEQUENCE</scope>
    <source>
        <strain evidence="2">LS3</strain>
    </source>
</reference>
<dbReference type="EMBL" id="HG937694">
    <property type="protein sequence ID" value="CDP37501.1"/>
    <property type="molecule type" value="Genomic_DNA"/>
</dbReference>
<protein>
    <submittedName>
        <fullName evidence="2">ARAD1D12958p</fullName>
    </submittedName>
</protein>
<proteinExistence type="predicted"/>
<dbReference type="AlphaFoldDB" id="A0A060TE59"/>
<name>A0A060TE59_BLAAD</name>
<feature type="compositionally biased region" description="Low complexity" evidence="1">
    <location>
        <begin position="56"/>
        <end position="66"/>
    </location>
</feature>
<evidence type="ECO:0000256" key="1">
    <source>
        <dbReference type="SAM" id="MobiDB-lite"/>
    </source>
</evidence>
<sequence>MGFVWVTRNQQGDPAPFYTDWAMGPFGLVRSYQWPIAPISAPAGSEFQWYDHGTTHQHQQQQQQGQRPMKMTSASAVAGRDSRRRYGVITQSAHWYSRT</sequence>
<reference evidence="2" key="2">
    <citation type="submission" date="2014-06" db="EMBL/GenBank/DDBJ databases">
        <title>The complete genome of Blastobotrys (Arxula) adeninivorans LS3 - a yeast of biotechnological interest.</title>
        <authorList>
            <person name="Kunze G."/>
            <person name="Gaillardin C."/>
            <person name="Czernicka M."/>
            <person name="Durrens P."/>
            <person name="Martin T."/>
            <person name="Boer E."/>
            <person name="Gabaldon T."/>
            <person name="Cruz J."/>
            <person name="Talla E."/>
            <person name="Marck C."/>
            <person name="Goffeau A."/>
            <person name="Barbe V."/>
            <person name="Baret P."/>
            <person name="Baronian K."/>
            <person name="Beier S."/>
            <person name="Bleykasten C."/>
            <person name="Bode R."/>
            <person name="Casaregola S."/>
            <person name="Despons L."/>
            <person name="Fairhead C."/>
            <person name="Giersberg M."/>
            <person name="Gierski P."/>
            <person name="Hahnel U."/>
            <person name="Hartmann A."/>
            <person name="Jankowska D."/>
            <person name="Jubin C."/>
            <person name="Jung P."/>
            <person name="Lafontaine I."/>
            <person name="Leh-Louis V."/>
            <person name="Lemaire M."/>
            <person name="Marcet-Houben M."/>
            <person name="Mascher M."/>
            <person name="Morel G."/>
            <person name="Richard G.-F."/>
            <person name="Riechen J."/>
            <person name="Sacerdot C."/>
            <person name="Sarkar A."/>
            <person name="Savel G."/>
            <person name="Schacherer J."/>
            <person name="Sherman D."/>
            <person name="Straub M.-L."/>
            <person name="Stein N."/>
            <person name="Thierry A."/>
            <person name="Trautwein-Schult A."/>
            <person name="Westhof E."/>
            <person name="Worch S."/>
            <person name="Dujon B."/>
            <person name="Souciet J.-L."/>
            <person name="Wincker P."/>
            <person name="Scholz U."/>
            <person name="Neuveglise N."/>
        </authorList>
    </citation>
    <scope>NUCLEOTIDE SEQUENCE</scope>
    <source>
        <strain evidence="2">LS3</strain>
    </source>
</reference>
<organism evidence="2">
    <name type="scientific">Blastobotrys adeninivorans</name>
    <name type="common">Yeast</name>
    <name type="synonym">Arxula adeninivorans</name>
    <dbReference type="NCBI Taxonomy" id="409370"/>
    <lineage>
        <taxon>Eukaryota</taxon>
        <taxon>Fungi</taxon>
        <taxon>Dikarya</taxon>
        <taxon>Ascomycota</taxon>
        <taxon>Saccharomycotina</taxon>
        <taxon>Dipodascomycetes</taxon>
        <taxon>Dipodascales</taxon>
        <taxon>Trichomonascaceae</taxon>
        <taxon>Blastobotrys</taxon>
    </lineage>
</organism>
<evidence type="ECO:0000313" key="2">
    <source>
        <dbReference type="EMBL" id="CDP37501.1"/>
    </source>
</evidence>
<gene>
    <name evidence="2" type="ORF">GNLVRS02_ARAD1D12958g</name>
</gene>
<feature type="region of interest" description="Disordered" evidence="1">
    <location>
        <begin position="53"/>
        <end position="83"/>
    </location>
</feature>
<accession>A0A060TE59</accession>